<gene>
    <name evidence="2" type="ORF">PUW80_14150</name>
</gene>
<dbReference type="RefSeq" id="WP_274265007.1">
    <property type="nucleotide sequence ID" value="NZ_JAQZCI010000005.1"/>
</dbReference>
<feature type="transmembrane region" description="Helical" evidence="1">
    <location>
        <begin position="77"/>
        <end position="94"/>
    </location>
</feature>
<feature type="transmembrane region" description="Helical" evidence="1">
    <location>
        <begin position="148"/>
        <end position="166"/>
    </location>
</feature>
<comment type="caution">
    <text evidence="2">The sequence shown here is derived from an EMBL/GenBank/DDBJ whole genome shotgun (WGS) entry which is preliminary data.</text>
</comment>
<evidence type="ECO:0000256" key="1">
    <source>
        <dbReference type="SAM" id="Phobius"/>
    </source>
</evidence>
<feature type="transmembrane region" description="Helical" evidence="1">
    <location>
        <begin position="172"/>
        <end position="192"/>
    </location>
</feature>
<dbReference type="Proteomes" id="UP001218170">
    <property type="component" value="Unassembled WGS sequence"/>
</dbReference>
<organism evidence="2 3">
    <name type="scientific">Microbacterium thalli</name>
    <dbReference type="NCBI Taxonomy" id="3027921"/>
    <lineage>
        <taxon>Bacteria</taxon>
        <taxon>Bacillati</taxon>
        <taxon>Actinomycetota</taxon>
        <taxon>Actinomycetes</taxon>
        <taxon>Micrococcales</taxon>
        <taxon>Microbacteriaceae</taxon>
        <taxon>Microbacterium</taxon>
    </lineage>
</organism>
<keyword evidence="1" id="KW-0472">Membrane</keyword>
<name>A0ABT5SKY1_9MICO</name>
<keyword evidence="1" id="KW-1133">Transmembrane helix</keyword>
<evidence type="ECO:0000313" key="2">
    <source>
        <dbReference type="EMBL" id="MDD7963494.1"/>
    </source>
</evidence>
<keyword evidence="1" id="KW-0812">Transmembrane</keyword>
<feature type="transmembrane region" description="Helical" evidence="1">
    <location>
        <begin position="337"/>
        <end position="360"/>
    </location>
</feature>
<keyword evidence="3" id="KW-1185">Reference proteome</keyword>
<reference evidence="2 3" key="1">
    <citation type="submission" date="2023-02" db="EMBL/GenBank/DDBJ databases">
        <title>Study of novel species of the Microbacterium genus.</title>
        <authorList>
            <person name="Arroyo-Herrera I."/>
            <person name="Roman-Ponce B."/>
            <person name="Vasquez-Murrieta M.S."/>
        </authorList>
    </citation>
    <scope>NUCLEOTIDE SEQUENCE [LARGE SCALE GENOMIC DNA]</scope>
    <source>
        <strain evidence="2 3">NE1TT3</strain>
    </source>
</reference>
<feature type="transmembrane region" description="Helical" evidence="1">
    <location>
        <begin position="299"/>
        <end position="325"/>
    </location>
</feature>
<feature type="transmembrane region" description="Helical" evidence="1">
    <location>
        <begin position="114"/>
        <end position="141"/>
    </location>
</feature>
<evidence type="ECO:0000313" key="3">
    <source>
        <dbReference type="Proteomes" id="UP001218170"/>
    </source>
</evidence>
<feature type="transmembrane region" description="Helical" evidence="1">
    <location>
        <begin position="263"/>
        <end position="287"/>
    </location>
</feature>
<proteinExistence type="predicted"/>
<dbReference type="EMBL" id="JAQZCI010000005">
    <property type="protein sequence ID" value="MDD7963494.1"/>
    <property type="molecule type" value="Genomic_DNA"/>
</dbReference>
<sequence length="374" mass="38225">MNVDLVLRAVSRTMPAAARSRHLEQWRADVAGADEAGMRPSDVVRGAIAVALSADRDAPVLTGEPRGTAPRRLSRRGVALIAAIVAVMVARWLTGNADSSGGGIPSTLELVLTAAHSILGVLAFAGALLAVTLFVGAAVLSRSVAARIAFGVTAVGVAVLTFGWARPLAAEVTAAVVGLTLAAAAVGLAAAWRAMPLVLERRSAPLRRRRPIALAGLTAVTVLLVLGGIDTLVWNPLAKVPGWTLDAIYAAMIARDGFDPATAVGFVAVWGGVWFGVAVAVTVLALAPRGDGLTPRRLGILYLSVIGAALFLRLFSGFGIGMSIADSFATTGAQVSALSLVFDLIGPLSIAVALLLFGWAPAARVAPYARVAAG</sequence>
<feature type="transmembrane region" description="Helical" evidence="1">
    <location>
        <begin position="212"/>
        <end position="234"/>
    </location>
</feature>
<accession>A0ABT5SKY1</accession>
<protein>
    <submittedName>
        <fullName evidence="2">Uncharacterized protein</fullName>
    </submittedName>
</protein>